<proteinExistence type="inferred from homology"/>
<dbReference type="Proteomes" id="UP001652583">
    <property type="component" value="Chromosome E2"/>
</dbReference>
<organism evidence="7 8">
    <name type="scientific">Acinonyx jubatus</name>
    <name type="common">Cheetah</name>
    <dbReference type="NCBI Taxonomy" id="32536"/>
    <lineage>
        <taxon>Eukaryota</taxon>
        <taxon>Metazoa</taxon>
        <taxon>Chordata</taxon>
        <taxon>Craniata</taxon>
        <taxon>Vertebrata</taxon>
        <taxon>Euteleostomi</taxon>
        <taxon>Mammalia</taxon>
        <taxon>Eutheria</taxon>
        <taxon>Laurasiatheria</taxon>
        <taxon>Carnivora</taxon>
        <taxon>Feliformia</taxon>
        <taxon>Felidae</taxon>
        <taxon>Felinae</taxon>
        <taxon>Acinonyx</taxon>
    </lineage>
</organism>
<evidence type="ECO:0000256" key="3">
    <source>
        <dbReference type="ARBA" id="ARBA00022692"/>
    </source>
</evidence>
<protein>
    <submittedName>
        <fullName evidence="8">Synapse differentiation-inducing gene protein 1-like</fullName>
    </submittedName>
</protein>
<evidence type="ECO:0000256" key="1">
    <source>
        <dbReference type="ARBA" id="ARBA00004370"/>
    </source>
</evidence>
<dbReference type="PANTHER" id="PTHR14768">
    <property type="entry name" value="UPF0338 PROTEIN"/>
    <property type="match status" value="1"/>
</dbReference>
<dbReference type="GeneID" id="106974714"/>
<evidence type="ECO:0000256" key="6">
    <source>
        <dbReference type="SAM" id="Phobius"/>
    </source>
</evidence>
<keyword evidence="5 6" id="KW-0472">Membrane</keyword>
<feature type="transmembrane region" description="Helical" evidence="6">
    <location>
        <begin position="61"/>
        <end position="85"/>
    </location>
</feature>
<evidence type="ECO:0000313" key="8">
    <source>
        <dbReference type="RefSeq" id="XP_053066019.1"/>
    </source>
</evidence>
<evidence type="ECO:0000256" key="5">
    <source>
        <dbReference type="ARBA" id="ARBA00023136"/>
    </source>
</evidence>
<dbReference type="RefSeq" id="XP_053066019.1">
    <property type="nucleotide sequence ID" value="XM_053210044.1"/>
</dbReference>
<evidence type="ECO:0000313" key="7">
    <source>
        <dbReference type="Proteomes" id="UP001652583"/>
    </source>
</evidence>
<dbReference type="InterPro" id="IPR007593">
    <property type="entry name" value="CD225/Dispanin_fam"/>
</dbReference>
<name>A0ABM3P2W6_ACIJB</name>
<sequence length="90" mass="10040">MVSTAFEILQDKPPRDHMCLSICALLLCFPIGIVALIFSLQTRHSNKWNNRALAAETSQQVYYMAVLGIVLGSIITLAILIFLTVDLFSR</sequence>
<comment type="subcellular location">
    <subcellularLocation>
        <location evidence="1">Membrane</location>
    </subcellularLocation>
</comment>
<feature type="transmembrane region" description="Helical" evidence="6">
    <location>
        <begin position="20"/>
        <end position="41"/>
    </location>
</feature>
<keyword evidence="4 6" id="KW-1133">Transmembrane helix</keyword>
<evidence type="ECO:0000256" key="2">
    <source>
        <dbReference type="ARBA" id="ARBA00006843"/>
    </source>
</evidence>
<dbReference type="Pfam" id="PF04505">
    <property type="entry name" value="CD225"/>
    <property type="match status" value="1"/>
</dbReference>
<keyword evidence="7" id="KW-1185">Reference proteome</keyword>
<comment type="similarity">
    <text evidence="2">Belongs to the CD225/Dispanin family.</text>
</comment>
<keyword evidence="3 6" id="KW-0812">Transmembrane</keyword>
<gene>
    <name evidence="8" type="primary">LOC106974714</name>
</gene>
<reference evidence="8" key="1">
    <citation type="submission" date="2025-08" db="UniProtKB">
        <authorList>
            <consortium name="RefSeq"/>
        </authorList>
    </citation>
    <scope>IDENTIFICATION</scope>
    <source>
        <tissue evidence="8">Blood</tissue>
    </source>
</reference>
<dbReference type="PANTHER" id="PTHR14768:SF6">
    <property type="match status" value="1"/>
</dbReference>
<accession>A0ABM3P2W6</accession>
<evidence type="ECO:0000256" key="4">
    <source>
        <dbReference type="ARBA" id="ARBA00022989"/>
    </source>
</evidence>